<evidence type="ECO:0000256" key="1">
    <source>
        <dbReference type="ARBA" id="ARBA00001968"/>
    </source>
</evidence>
<dbReference type="EMBL" id="LGIA01000182">
    <property type="protein sequence ID" value="KOH43544.1"/>
    <property type="molecule type" value="Genomic_DNA"/>
</dbReference>
<keyword evidence="9" id="KW-1185">Reference proteome</keyword>
<keyword evidence="2" id="KW-0540">Nuclease</keyword>
<dbReference type="InterPro" id="IPR013551">
    <property type="entry name" value="YicC-like_C"/>
</dbReference>
<organism evidence="8 9">
    <name type="scientific">Sunxiuqinia dokdonensis</name>
    <dbReference type="NCBI Taxonomy" id="1409788"/>
    <lineage>
        <taxon>Bacteria</taxon>
        <taxon>Pseudomonadati</taxon>
        <taxon>Bacteroidota</taxon>
        <taxon>Bacteroidia</taxon>
        <taxon>Marinilabiliales</taxon>
        <taxon>Prolixibacteraceae</taxon>
        <taxon>Sunxiuqinia</taxon>
    </lineage>
</organism>
<dbReference type="InterPro" id="IPR005229">
    <property type="entry name" value="YicC/YloC-like"/>
</dbReference>
<dbReference type="STRING" id="1409788.NC99_36280"/>
<evidence type="ECO:0000259" key="7">
    <source>
        <dbReference type="Pfam" id="PF08340"/>
    </source>
</evidence>
<dbReference type="Pfam" id="PF08340">
    <property type="entry name" value="YicC-like_C"/>
    <property type="match status" value="1"/>
</dbReference>
<dbReference type="PANTHER" id="PTHR30636">
    <property type="entry name" value="UPF0701 PROTEIN YICC"/>
    <property type="match status" value="1"/>
</dbReference>
<comment type="similarity">
    <text evidence="5">Belongs to the YicC/YloC family.</text>
</comment>
<dbReference type="PATRIC" id="fig|1409788.3.peg.3714"/>
<gene>
    <name evidence="8" type="ORF">NC99_36280</name>
</gene>
<dbReference type="OrthoDB" id="9771229at2"/>
<dbReference type="AlphaFoldDB" id="A0A0L8V533"/>
<sequence>MIKSMTGYGKAEFETGNKKITVELKTLNSKQLDINSRIPALYREKDLVIRKELNEKLVRGKMDFSLYLENLGTESNSAINENIVTAYYRQLSTIHEKLGLPVSEQIMESIMRLPDTVKTVYEELDEKEWETIHAQILKVIDLVDQFRTQEGVALEKDIRSNIHEIMQLLEQVEPHEKQRLENVKSRITDGLNELKMNGGYDQNRFEQELIYYMEKLDINEEKVRLINHCHYFLETMQSSEAAGKKLGFIAQEIGREINTLGSKANESNIQRIVVQMKDSLERIKEQMLNIL</sequence>
<evidence type="ECO:0000256" key="5">
    <source>
        <dbReference type="ARBA" id="ARBA00035648"/>
    </source>
</evidence>
<keyword evidence="4" id="KW-0378">Hydrolase</keyword>
<dbReference type="GO" id="GO:0004521">
    <property type="term" value="F:RNA endonuclease activity"/>
    <property type="evidence" value="ECO:0007669"/>
    <property type="project" value="InterPro"/>
</dbReference>
<feature type="domain" description="Endoribonuclease YicC-like C-terminal" evidence="7">
    <location>
        <begin position="173"/>
        <end position="290"/>
    </location>
</feature>
<evidence type="ECO:0000256" key="3">
    <source>
        <dbReference type="ARBA" id="ARBA00022759"/>
    </source>
</evidence>
<accession>A0A0L8V533</accession>
<evidence type="ECO:0000256" key="4">
    <source>
        <dbReference type="ARBA" id="ARBA00022801"/>
    </source>
</evidence>
<dbReference type="Pfam" id="PF03755">
    <property type="entry name" value="YicC-like_N"/>
    <property type="match status" value="1"/>
</dbReference>
<evidence type="ECO:0008006" key="10">
    <source>
        <dbReference type="Google" id="ProtNLM"/>
    </source>
</evidence>
<evidence type="ECO:0000259" key="6">
    <source>
        <dbReference type="Pfam" id="PF03755"/>
    </source>
</evidence>
<name>A0A0L8V533_9BACT</name>
<keyword evidence="3" id="KW-0255">Endonuclease</keyword>
<evidence type="ECO:0000256" key="2">
    <source>
        <dbReference type="ARBA" id="ARBA00022722"/>
    </source>
</evidence>
<reference evidence="9" key="1">
    <citation type="submission" date="2015-07" db="EMBL/GenBank/DDBJ databases">
        <title>Genome sequencing of Sunxiuqinia dokdonensis strain SK.</title>
        <authorList>
            <person name="Ahn S."/>
            <person name="Kim B.-C."/>
        </authorList>
    </citation>
    <scope>NUCLEOTIDE SEQUENCE [LARGE SCALE GENOMIC DNA]</scope>
    <source>
        <strain evidence="9">SK</strain>
    </source>
</reference>
<comment type="cofactor">
    <cofactor evidence="1">
        <name>a divalent metal cation</name>
        <dbReference type="ChEBI" id="CHEBI:60240"/>
    </cofactor>
</comment>
<dbReference type="NCBIfam" id="TIGR00255">
    <property type="entry name" value="YicC/YloC family endoribonuclease"/>
    <property type="match status" value="1"/>
</dbReference>
<feature type="domain" description="Endoribonuclease YicC-like N-terminal" evidence="6">
    <location>
        <begin position="2"/>
        <end position="155"/>
    </location>
</feature>
<evidence type="ECO:0000313" key="9">
    <source>
        <dbReference type="Proteomes" id="UP000036958"/>
    </source>
</evidence>
<dbReference type="InterPro" id="IPR013527">
    <property type="entry name" value="YicC-like_N"/>
</dbReference>
<protein>
    <recommendedName>
        <fullName evidence="10">YicC family protein</fullName>
    </recommendedName>
</protein>
<proteinExistence type="inferred from homology"/>
<dbReference type="GO" id="GO:0016787">
    <property type="term" value="F:hydrolase activity"/>
    <property type="evidence" value="ECO:0007669"/>
    <property type="project" value="UniProtKB-KW"/>
</dbReference>
<dbReference type="Proteomes" id="UP000036958">
    <property type="component" value="Unassembled WGS sequence"/>
</dbReference>
<dbReference type="PANTHER" id="PTHR30636:SF3">
    <property type="entry name" value="UPF0701 PROTEIN YICC"/>
    <property type="match status" value="1"/>
</dbReference>
<comment type="caution">
    <text evidence="8">The sequence shown here is derived from an EMBL/GenBank/DDBJ whole genome shotgun (WGS) entry which is preliminary data.</text>
</comment>
<evidence type="ECO:0000313" key="8">
    <source>
        <dbReference type="EMBL" id="KOH43544.1"/>
    </source>
</evidence>
<dbReference type="RefSeq" id="WP_053186336.1">
    <property type="nucleotide sequence ID" value="NZ_LGIA01000182.1"/>
</dbReference>